<keyword evidence="1" id="KW-0175">Coiled coil</keyword>
<proteinExistence type="predicted"/>
<evidence type="ECO:0000313" key="5">
    <source>
        <dbReference type="Proteomes" id="UP000663828"/>
    </source>
</evidence>
<evidence type="ECO:0000259" key="3">
    <source>
        <dbReference type="PROSITE" id="PS50245"/>
    </source>
</evidence>
<dbReference type="AlphaFoldDB" id="A0A815TEJ8"/>
<comment type="caution">
    <text evidence="4">The sequence shown here is derived from an EMBL/GenBank/DDBJ whole genome shotgun (WGS) entry which is preliminary data.</text>
</comment>
<organism evidence="4 5">
    <name type="scientific">Adineta ricciae</name>
    <name type="common">Rotifer</name>
    <dbReference type="NCBI Taxonomy" id="249248"/>
    <lineage>
        <taxon>Eukaryota</taxon>
        <taxon>Metazoa</taxon>
        <taxon>Spiralia</taxon>
        <taxon>Gnathifera</taxon>
        <taxon>Rotifera</taxon>
        <taxon>Eurotatoria</taxon>
        <taxon>Bdelloidea</taxon>
        <taxon>Adinetida</taxon>
        <taxon>Adinetidae</taxon>
        <taxon>Adineta</taxon>
    </lineage>
</organism>
<keyword evidence="5" id="KW-1185">Reference proteome</keyword>
<feature type="domain" description="CAP-Gly" evidence="3">
    <location>
        <begin position="27"/>
        <end position="74"/>
    </location>
</feature>
<dbReference type="Gene3D" id="1.10.287.2610">
    <property type="match status" value="1"/>
</dbReference>
<evidence type="ECO:0000256" key="2">
    <source>
        <dbReference type="SAM" id="MobiDB-lite"/>
    </source>
</evidence>
<feature type="compositionally biased region" description="Polar residues" evidence="2">
    <location>
        <begin position="208"/>
        <end position="219"/>
    </location>
</feature>
<dbReference type="Pfam" id="PF08614">
    <property type="entry name" value="ATG16"/>
    <property type="match status" value="1"/>
</dbReference>
<name>A0A815TEJ8_ADIRI</name>
<dbReference type="PROSITE" id="PS50245">
    <property type="entry name" value="CAP_GLY_2"/>
    <property type="match status" value="1"/>
</dbReference>
<evidence type="ECO:0000256" key="1">
    <source>
        <dbReference type="SAM" id="Coils"/>
    </source>
</evidence>
<dbReference type="SUPFAM" id="SSF74924">
    <property type="entry name" value="Cap-Gly domain"/>
    <property type="match status" value="1"/>
</dbReference>
<feature type="coiled-coil region" evidence="1">
    <location>
        <begin position="385"/>
        <end position="426"/>
    </location>
</feature>
<dbReference type="EMBL" id="CAJNOR010004502">
    <property type="protein sequence ID" value="CAF1507252.1"/>
    <property type="molecule type" value="Genomic_DNA"/>
</dbReference>
<feature type="non-terminal residue" evidence="4">
    <location>
        <position position="1"/>
    </location>
</feature>
<dbReference type="PANTHER" id="PTHR18916">
    <property type="entry name" value="DYNACTIN 1-RELATED MICROTUBULE-BINDING"/>
    <property type="match status" value="1"/>
</dbReference>
<accession>A0A815TEJ8</accession>
<dbReference type="InterPro" id="IPR013923">
    <property type="entry name" value="Autophagy-rel_prot_16_dom"/>
</dbReference>
<dbReference type="Gene3D" id="2.30.30.190">
    <property type="entry name" value="CAP Gly-rich-like domain"/>
    <property type="match status" value="1"/>
</dbReference>
<dbReference type="InterPro" id="IPR036859">
    <property type="entry name" value="CAP-Gly_dom_sf"/>
</dbReference>
<feature type="region of interest" description="Disordered" evidence="2">
    <location>
        <begin position="92"/>
        <end position="220"/>
    </location>
</feature>
<dbReference type="SMART" id="SM01052">
    <property type="entry name" value="CAP_GLY"/>
    <property type="match status" value="1"/>
</dbReference>
<gene>
    <name evidence="4" type="ORF">XAT740_LOCUS40010</name>
</gene>
<feature type="compositionally biased region" description="Polar residues" evidence="2">
    <location>
        <begin position="92"/>
        <end position="115"/>
    </location>
</feature>
<dbReference type="Proteomes" id="UP000663828">
    <property type="component" value="Unassembled WGS sequence"/>
</dbReference>
<sequence length="441" mass="48714">MTSTTLFRLDQRVSIAGKGLGTIAFVGKTEFADGEWIGVILDEPKGKNNGTVQKKDGTIVRYFTCNDNHGLYVRPGQIESVLNDLQSDLTRSASNHSIKSQGSSTGSIPQPSNSAVPKATGIPAKQIGLRAPTPSTASKLPGLTRSGPSNNDLTATAERISPPKEDVKPKITTTMPPPSTIPAPVSTPTAAESANVPRKSIPTAGESVESQQTVSSLKSKITDQEEQIQTLIKKRRDDLEKLKEFERTKLQLDQLQSYKREAQERMKELNDKLQNQENELKDTREKFASYRDEMADTEVRIESLTLDLEMAEEKLETITLENTTLKEKFEEVQLELDIIKGEIQLNGPGQVASGIQQKIDDERTAKMEQALIKLRDLSVTKQTENDALKKQCETLEHKVKVLTKENENAKADITNMQATIADLKEQVDTCLGAQQMVDILT</sequence>
<protein>
    <recommendedName>
        <fullName evidence="3">CAP-Gly domain-containing protein</fullName>
    </recommendedName>
</protein>
<evidence type="ECO:0000313" key="4">
    <source>
        <dbReference type="EMBL" id="CAF1507252.1"/>
    </source>
</evidence>
<dbReference type="Pfam" id="PF01302">
    <property type="entry name" value="CAP_GLY"/>
    <property type="match status" value="1"/>
</dbReference>
<reference evidence="4" key="1">
    <citation type="submission" date="2021-02" db="EMBL/GenBank/DDBJ databases">
        <authorList>
            <person name="Nowell W R."/>
        </authorList>
    </citation>
    <scope>NUCLEOTIDE SEQUENCE</scope>
</reference>
<dbReference type="InterPro" id="IPR000938">
    <property type="entry name" value="CAP-Gly_domain"/>
</dbReference>